<proteinExistence type="predicted"/>
<evidence type="ECO:0000313" key="2">
    <source>
        <dbReference type="Proteomes" id="UP001163321"/>
    </source>
</evidence>
<evidence type="ECO:0000313" key="1">
    <source>
        <dbReference type="EMBL" id="KAI9905333.1"/>
    </source>
</evidence>
<organism evidence="1 2">
    <name type="scientific">Peronosclerospora sorghi</name>
    <dbReference type="NCBI Taxonomy" id="230839"/>
    <lineage>
        <taxon>Eukaryota</taxon>
        <taxon>Sar</taxon>
        <taxon>Stramenopiles</taxon>
        <taxon>Oomycota</taxon>
        <taxon>Peronosporomycetes</taxon>
        <taxon>Peronosporales</taxon>
        <taxon>Peronosporaceae</taxon>
        <taxon>Peronosclerospora</taxon>
    </lineage>
</organism>
<comment type="caution">
    <text evidence="1">The sequence shown here is derived from an EMBL/GenBank/DDBJ whole genome shotgun (WGS) entry which is preliminary data.</text>
</comment>
<dbReference type="EMBL" id="CM047588">
    <property type="protein sequence ID" value="KAI9905333.1"/>
    <property type="molecule type" value="Genomic_DNA"/>
</dbReference>
<gene>
    <name evidence="1" type="ORF">PsorP6_014295</name>
</gene>
<sequence length="205" mass="22528">MATTATSPDAAPSPRDMADPNDDALFPLAPMSSGDSKVAPGSRGAATIDIAAHRFPFCLVWSPIPILTWVFPFIGHLGIADSHGVIFDFAGPYTIGRNQFAFGAPTRYVQCHVRPEDAAKWDNAVAAGCHIYEKRLHNLCWDNCHSHVAVCLEQMHYGGRKRWNMVQLCVWMFVRGKYVNVGGLIKTWLPFVLVVALSAMVRSSA</sequence>
<protein>
    <submittedName>
        <fullName evidence="1">Uncharacterized protein</fullName>
    </submittedName>
</protein>
<dbReference type="Proteomes" id="UP001163321">
    <property type="component" value="Chromosome 9"/>
</dbReference>
<name>A0ACC0VFT5_9STRA</name>
<reference evidence="1 2" key="1">
    <citation type="journal article" date="2022" name="bioRxiv">
        <title>The genome of the oomycete Peronosclerospora sorghi, a cosmopolitan pathogen of maize and sorghum, is inflated with dispersed pseudogenes.</title>
        <authorList>
            <person name="Fletcher K."/>
            <person name="Martin F."/>
            <person name="Isakeit T."/>
            <person name="Cavanaugh K."/>
            <person name="Magill C."/>
            <person name="Michelmore R."/>
        </authorList>
    </citation>
    <scope>NUCLEOTIDE SEQUENCE [LARGE SCALE GENOMIC DNA]</scope>
    <source>
        <strain evidence="1">P6</strain>
    </source>
</reference>
<accession>A0ACC0VFT5</accession>
<keyword evidence="2" id="KW-1185">Reference proteome</keyword>